<dbReference type="InterPro" id="IPR037185">
    <property type="entry name" value="EmrE-like"/>
</dbReference>
<keyword evidence="2" id="KW-0813">Transport</keyword>
<dbReference type="GO" id="GO:0022857">
    <property type="term" value="F:transmembrane transporter activity"/>
    <property type="evidence" value="ECO:0007669"/>
    <property type="project" value="InterPro"/>
</dbReference>
<name>A0A5Q2VAY5_SERPR</name>
<organism evidence="14 15">
    <name type="scientific">Serratia proteamaculans</name>
    <dbReference type="NCBI Taxonomy" id="28151"/>
    <lineage>
        <taxon>Bacteria</taxon>
        <taxon>Pseudomonadati</taxon>
        <taxon>Pseudomonadota</taxon>
        <taxon>Gammaproteobacteria</taxon>
        <taxon>Enterobacterales</taxon>
        <taxon>Yersiniaceae</taxon>
        <taxon>Serratia</taxon>
    </lineage>
</organism>
<keyword evidence="7 12" id="KW-0812">Transmembrane</keyword>
<feature type="transmembrane region" description="Helical" evidence="12">
    <location>
        <begin position="97"/>
        <end position="115"/>
    </location>
</feature>
<dbReference type="GO" id="GO:0009103">
    <property type="term" value="P:lipopolysaccharide biosynthetic process"/>
    <property type="evidence" value="ECO:0007669"/>
    <property type="project" value="UniProtKB-KW"/>
</dbReference>
<evidence type="ECO:0000256" key="8">
    <source>
        <dbReference type="ARBA" id="ARBA00022985"/>
    </source>
</evidence>
<keyword evidence="3" id="KW-1003">Cell membrane</keyword>
<dbReference type="Proteomes" id="UP000381260">
    <property type="component" value="Chromosome"/>
</dbReference>
<dbReference type="PANTHER" id="PTHR30561">
    <property type="entry name" value="SMR FAMILY PROTON-DEPENDENT DRUG EFFLUX TRANSPORTER SUGE"/>
    <property type="match status" value="1"/>
</dbReference>
<keyword evidence="9 12" id="KW-1133">Transmembrane helix</keyword>
<dbReference type="Gene3D" id="1.10.3730.20">
    <property type="match status" value="1"/>
</dbReference>
<dbReference type="GO" id="GO:0005886">
    <property type="term" value="C:plasma membrane"/>
    <property type="evidence" value="ECO:0007669"/>
    <property type="project" value="UniProtKB-SubCell"/>
</dbReference>
<evidence type="ECO:0000259" key="13">
    <source>
        <dbReference type="Pfam" id="PF00892"/>
    </source>
</evidence>
<evidence type="ECO:0000256" key="2">
    <source>
        <dbReference type="ARBA" id="ARBA00022448"/>
    </source>
</evidence>
<sequence length="118" mass="12722">MKWIILIFGIASNASASVLIKMAMTPPRRLPSLVEPLAVFSNWPLWLGIFLYGLAFLLYAGALAFLPLNVAHPVLTSGAIACVALLSVLLFREPIYWSTIAGILMVIGGVALITLKVK</sequence>
<accession>A0A5Q2VAY5</accession>
<keyword evidence="8" id="KW-0448">Lipopolysaccharide biosynthesis</keyword>
<evidence type="ECO:0000313" key="15">
    <source>
        <dbReference type="Proteomes" id="UP000381260"/>
    </source>
</evidence>
<keyword evidence="5" id="KW-0997">Cell inner membrane</keyword>
<keyword evidence="10" id="KW-0443">Lipid metabolism</keyword>
<evidence type="ECO:0000256" key="5">
    <source>
        <dbReference type="ARBA" id="ARBA00022519"/>
    </source>
</evidence>
<dbReference type="AlphaFoldDB" id="A0A5Q2VAY5"/>
<dbReference type="SUPFAM" id="SSF103481">
    <property type="entry name" value="Multidrug resistance efflux transporter EmrE"/>
    <property type="match status" value="1"/>
</dbReference>
<feature type="transmembrane region" description="Helical" evidence="12">
    <location>
        <begin position="73"/>
        <end position="91"/>
    </location>
</feature>
<feature type="domain" description="EamA" evidence="13">
    <location>
        <begin position="42"/>
        <end position="114"/>
    </location>
</feature>
<reference evidence="14 15" key="1">
    <citation type="submission" date="2019-11" db="EMBL/GenBank/DDBJ databases">
        <title>The Phosphoenolpyruvate Phosphotransferase System Regulates Serratia proteamaculans 336X Biofilm Formation and Wheat Roots colonization.</title>
        <authorList>
            <person name="Liu F."/>
        </authorList>
    </citation>
    <scope>NUCLEOTIDE SEQUENCE [LARGE SCALE GENOMIC DNA]</scope>
    <source>
        <strain evidence="14 15">336X</strain>
    </source>
</reference>
<dbReference type="EMBL" id="CP045913">
    <property type="protein sequence ID" value="QGH61290.1"/>
    <property type="molecule type" value="Genomic_DNA"/>
</dbReference>
<dbReference type="GO" id="GO:0009245">
    <property type="term" value="P:lipid A biosynthetic process"/>
    <property type="evidence" value="ECO:0007669"/>
    <property type="project" value="UniProtKB-KW"/>
</dbReference>
<proteinExistence type="predicted"/>
<evidence type="ECO:0000256" key="3">
    <source>
        <dbReference type="ARBA" id="ARBA00022475"/>
    </source>
</evidence>
<dbReference type="InterPro" id="IPR000390">
    <property type="entry name" value="Small_drug/metabolite_transptr"/>
</dbReference>
<comment type="subcellular location">
    <subcellularLocation>
        <location evidence="1">Cell membrane</location>
        <topology evidence="1">Multi-pass membrane protein</topology>
    </subcellularLocation>
</comment>
<feature type="transmembrane region" description="Helical" evidence="12">
    <location>
        <begin position="43"/>
        <end position="66"/>
    </location>
</feature>
<gene>
    <name evidence="14" type="ORF">GHV41_10745</name>
</gene>
<evidence type="ECO:0000256" key="12">
    <source>
        <dbReference type="SAM" id="Phobius"/>
    </source>
</evidence>
<evidence type="ECO:0000256" key="4">
    <source>
        <dbReference type="ARBA" id="ARBA00022516"/>
    </source>
</evidence>
<evidence type="ECO:0000256" key="10">
    <source>
        <dbReference type="ARBA" id="ARBA00023098"/>
    </source>
</evidence>
<dbReference type="InterPro" id="IPR000620">
    <property type="entry name" value="EamA_dom"/>
</dbReference>
<evidence type="ECO:0000256" key="9">
    <source>
        <dbReference type="ARBA" id="ARBA00022989"/>
    </source>
</evidence>
<protein>
    <submittedName>
        <fullName evidence="14">EamA family transporter</fullName>
    </submittedName>
</protein>
<dbReference type="Pfam" id="PF00892">
    <property type="entry name" value="EamA"/>
    <property type="match status" value="1"/>
</dbReference>
<evidence type="ECO:0000313" key="14">
    <source>
        <dbReference type="EMBL" id="QGH61290.1"/>
    </source>
</evidence>
<evidence type="ECO:0000256" key="7">
    <source>
        <dbReference type="ARBA" id="ARBA00022692"/>
    </source>
</evidence>
<dbReference type="RefSeq" id="WP_153858513.1">
    <property type="nucleotide sequence ID" value="NZ_CP045913.1"/>
</dbReference>
<evidence type="ECO:0000256" key="1">
    <source>
        <dbReference type="ARBA" id="ARBA00004651"/>
    </source>
</evidence>
<evidence type="ECO:0000256" key="11">
    <source>
        <dbReference type="ARBA" id="ARBA00023136"/>
    </source>
</evidence>
<keyword evidence="6" id="KW-0441">Lipid A biosynthesis</keyword>
<keyword evidence="11 12" id="KW-0472">Membrane</keyword>
<evidence type="ECO:0000256" key="6">
    <source>
        <dbReference type="ARBA" id="ARBA00022556"/>
    </source>
</evidence>
<keyword evidence="4" id="KW-0444">Lipid biosynthesis</keyword>
<dbReference type="PANTHER" id="PTHR30561:SF9">
    <property type="entry name" value="4-AMINO-4-DEOXY-L-ARABINOSE-PHOSPHOUNDECAPRENOL FLIPPASE SUBUNIT ARNF-RELATED"/>
    <property type="match status" value="1"/>
</dbReference>